<sequence length="126" mass="14453">MRRRKKETPQAEAIRPPTAFSFSDSAGEGQHAGPSLPSVSTCSLHLSNGLLWFFKKYYYTQLGSGIYHGLIKYSELNPVMWVEIKRRSYLATPMHLRVPFSVYIMMTESKKEENEETNSSFVLLLD</sequence>
<feature type="region of interest" description="Disordered" evidence="1">
    <location>
        <begin position="1"/>
        <end position="38"/>
    </location>
</feature>
<gene>
    <name evidence="2" type="ORF">TNCT_347671</name>
</gene>
<dbReference type="AlphaFoldDB" id="A0A8X6H6H9"/>
<organism evidence="2 3">
    <name type="scientific">Trichonephila clavata</name>
    <name type="common">Joro spider</name>
    <name type="synonym">Nephila clavata</name>
    <dbReference type="NCBI Taxonomy" id="2740835"/>
    <lineage>
        <taxon>Eukaryota</taxon>
        <taxon>Metazoa</taxon>
        <taxon>Ecdysozoa</taxon>
        <taxon>Arthropoda</taxon>
        <taxon>Chelicerata</taxon>
        <taxon>Arachnida</taxon>
        <taxon>Araneae</taxon>
        <taxon>Araneomorphae</taxon>
        <taxon>Entelegynae</taxon>
        <taxon>Araneoidea</taxon>
        <taxon>Nephilidae</taxon>
        <taxon>Trichonephila</taxon>
    </lineage>
</organism>
<comment type="caution">
    <text evidence="2">The sequence shown here is derived from an EMBL/GenBank/DDBJ whole genome shotgun (WGS) entry which is preliminary data.</text>
</comment>
<reference evidence="2" key="1">
    <citation type="submission" date="2020-07" db="EMBL/GenBank/DDBJ databases">
        <title>Multicomponent nature underlies the extraordinary mechanical properties of spider dragline silk.</title>
        <authorList>
            <person name="Kono N."/>
            <person name="Nakamura H."/>
            <person name="Mori M."/>
            <person name="Yoshida Y."/>
            <person name="Ohtoshi R."/>
            <person name="Malay A.D."/>
            <person name="Moran D.A.P."/>
            <person name="Tomita M."/>
            <person name="Numata K."/>
            <person name="Arakawa K."/>
        </authorList>
    </citation>
    <scope>NUCLEOTIDE SEQUENCE</scope>
</reference>
<evidence type="ECO:0000313" key="2">
    <source>
        <dbReference type="EMBL" id="GFQ80694.1"/>
    </source>
</evidence>
<dbReference type="Proteomes" id="UP000887116">
    <property type="component" value="Unassembled WGS sequence"/>
</dbReference>
<dbReference type="EMBL" id="BMAO01022265">
    <property type="protein sequence ID" value="GFQ80694.1"/>
    <property type="molecule type" value="Genomic_DNA"/>
</dbReference>
<keyword evidence="3" id="KW-1185">Reference proteome</keyword>
<proteinExistence type="predicted"/>
<name>A0A8X6H6H9_TRICU</name>
<evidence type="ECO:0000313" key="3">
    <source>
        <dbReference type="Proteomes" id="UP000887116"/>
    </source>
</evidence>
<accession>A0A8X6H6H9</accession>
<protein>
    <submittedName>
        <fullName evidence="2">Uncharacterized protein</fullName>
    </submittedName>
</protein>
<evidence type="ECO:0000256" key="1">
    <source>
        <dbReference type="SAM" id="MobiDB-lite"/>
    </source>
</evidence>